<dbReference type="GO" id="GO:0019239">
    <property type="term" value="F:deaminase activity"/>
    <property type="evidence" value="ECO:0007669"/>
    <property type="project" value="TreeGrafter"/>
</dbReference>
<dbReference type="Pfam" id="PF01042">
    <property type="entry name" value="Ribonuc_L-PSP"/>
    <property type="match status" value="1"/>
</dbReference>
<name>A0A3B1BX28_9ZZZZ</name>
<dbReference type="InterPro" id="IPR035959">
    <property type="entry name" value="RutC-like_sf"/>
</dbReference>
<proteinExistence type="inferred from homology"/>
<gene>
    <name evidence="2" type="ORF">MNBD_NITROSPINAE03-524</name>
</gene>
<dbReference type="CDD" id="cd00448">
    <property type="entry name" value="YjgF_YER057c_UK114_family"/>
    <property type="match status" value="1"/>
</dbReference>
<comment type="similarity">
    <text evidence="1">Belongs to the RutC family.</text>
</comment>
<dbReference type="Gene3D" id="3.30.1330.40">
    <property type="entry name" value="RutC-like"/>
    <property type="match status" value="1"/>
</dbReference>
<dbReference type="NCBIfam" id="TIGR00004">
    <property type="entry name" value="Rid family detoxifying hydrolase"/>
    <property type="match status" value="1"/>
</dbReference>
<reference evidence="2" key="1">
    <citation type="submission" date="2018-06" db="EMBL/GenBank/DDBJ databases">
        <authorList>
            <person name="Zhirakovskaya E."/>
        </authorList>
    </citation>
    <scope>NUCLEOTIDE SEQUENCE</scope>
</reference>
<dbReference type="AlphaFoldDB" id="A0A3B1BX28"/>
<sequence>MNKKVIKTDKAPAALGPYSQAIVAGGMVYSAGQIGIDPATGKLAGDDVEIQGRQALKNLEEVLVSAGVSFTDVVKSTIYLADLNDFAKINNIYQEKFADNPPARSTVEVSALPLGALVEIDMIAALPVGR</sequence>
<protein>
    <submittedName>
        <fullName evidence="2">RidA/YER057c/UK114 superfamily protein</fullName>
    </submittedName>
</protein>
<dbReference type="PROSITE" id="PS01094">
    <property type="entry name" value="UPF0076"/>
    <property type="match status" value="1"/>
</dbReference>
<dbReference type="SUPFAM" id="SSF55298">
    <property type="entry name" value="YjgF-like"/>
    <property type="match status" value="1"/>
</dbReference>
<evidence type="ECO:0000256" key="1">
    <source>
        <dbReference type="ARBA" id="ARBA00010552"/>
    </source>
</evidence>
<dbReference type="FunFam" id="3.30.1330.40:FF:000001">
    <property type="entry name" value="L-PSP family endoribonuclease"/>
    <property type="match status" value="1"/>
</dbReference>
<accession>A0A3B1BX28</accession>
<dbReference type="InterPro" id="IPR006056">
    <property type="entry name" value="RidA"/>
</dbReference>
<dbReference type="GO" id="GO:0005829">
    <property type="term" value="C:cytosol"/>
    <property type="evidence" value="ECO:0007669"/>
    <property type="project" value="TreeGrafter"/>
</dbReference>
<dbReference type="PANTHER" id="PTHR11803:SF58">
    <property type="entry name" value="PROTEIN HMF1-RELATED"/>
    <property type="match status" value="1"/>
</dbReference>
<dbReference type="InterPro" id="IPR019897">
    <property type="entry name" value="RidA_CS"/>
</dbReference>
<dbReference type="EMBL" id="UOGB01000255">
    <property type="protein sequence ID" value="VAX22886.1"/>
    <property type="molecule type" value="Genomic_DNA"/>
</dbReference>
<dbReference type="PANTHER" id="PTHR11803">
    <property type="entry name" value="2-IMINOBUTANOATE/2-IMINOPROPANOATE DEAMINASE RIDA"/>
    <property type="match status" value="1"/>
</dbReference>
<dbReference type="InterPro" id="IPR006175">
    <property type="entry name" value="YjgF/YER057c/UK114"/>
</dbReference>
<evidence type="ECO:0000313" key="2">
    <source>
        <dbReference type="EMBL" id="VAX22886.1"/>
    </source>
</evidence>
<organism evidence="2">
    <name type="scientific">hydrothermal vent metagenome</name>
    <dbReference type="NCBI Taxonomy" id="652676"/>
    <lineage>
        <taxon>unclassified sequences</taxon>
        <taxon>metagenomes</taxon>
        <taxon>ecological metagenomes</taxon>
    </lineage>
</organism>